<evidence type="ECO:0000256" key="1">
    <source>
        <dbReference type="SAM" id="SignalP"/>
    </source>
</evidence>
<organism evidence="2 3">
    <name type="scientific">Henosepilachna vigintioctopunctata</name>
    <dbReference type="NCBI Taxonomy" id="420089"/>
    <lineage>
        <taxon>Eukaryota</taxon>
        <taxon>Metazoa</taxon>
        <taxon>Ecdysozoa</taxon>
        <taxon>Arthropoda</taxon>
        <taxon>Hexapoda</taxon>
        <taxon>Insecta</taxon>
        <taxon>Pterygota</taxon>
        <taxon>Neoptera</taxon>
        <taxon>Endopterygota</taxon>
        <taxon>Coleoptera</taxon>
        <taxon>Polyphaga</taxon>
        <taxon>Cucujiformia</taxon>
        <taxon>Coccinelloidea</taxon>
        <taxon>Coccinellidae</taxon>
        <taxon>Epilachninae</taxon>
        <taxon>Epilachnini</taxon>
        <taxon>Henosepilachna</taxon>
    </lineage>
</organism>
<name>A0AAW1UXC2_9CUCU</name>
<dbReference type="EMBL" id="JARQZJ010000121">
    <property type="protein sequence ID" value="KAK9888072.1"/>
    <property type="molecule type" value="Genomic_DNA"/>
</dbReference>
<protein>
    <submittedName>
        <fullName evidence="2">Uncharacterized protein</fullName>
    </submittedName>
</protein>
<feature type="chain" id="PRO_5043968436" evidence="1">
    <location>
        <begin position="19"/>
        <end position="104"/>
    </location>
</feature>
<proteinExistence type="predicted"/>
<keyword evidence="3" id="KW-1185">Reference proteome</keyword>
<gene>
    <name evidence="2" type="ORF">WA026_000347</name>
</gene>
<feature type="signal peptide" evidence="1">
    <location>
        <begin position="1"/>
        <end position="18"/>
    </location>
</feature>
<evidence type="ECO:0000313" key="3">
    <source>
        <dbReference type="Proteomes" id="UP001431783"/>
    </source>
</evidence>
<sequence>MFSTSFLTLYCAFGCAMALYCYECSTPEECKNPKKTKCSDEEKFCESSIMGNESAYKRCRLQRDAICLQDFSDKRPNAKRCYSCNTDYCNLETIDPTLNLFPIG</sequence>
<keyword evidence="1" id="KW-0732">Signal</keyword>
<comment type="caution">
    <text evidence="2">The sequence shown here is derived from an EMBL/GenBank/DDBJ whole genome shotgun (WGS) entry which is preliminary data.</text>
</comment>
<dbReference type="Proteomes" id="UP001431783">
    <property type="component" value="Unassembled WGS sequence"/>
</dbReference>
<accession>A0AAW1UXC2</accession>
<evidence type="ECO:0000313" key="2">
    <source>
        <dbReference type="EMBL" id="KAK9888072.1"/>
    </source>
</evidence>
<reference evidence="2 3" key="1">
    <citation type="submission" date="2023-03" db="EMBL/GenBank/DDBJ databases">
        <title>Genome insight into feeding habits of ladybird beetles.</title>
        <authorList>
            <person name="Li H.-S."/>
            <person name="Huang Y.-H."/>
            <person name="Pang H."/>
        </authorList>
    </citation>
    <scope>NUCLEOTIDE SEQUENCE [LARGE SCALE GENOMIC DNA]</scope>
    <source>
        <strain evidence="2">SYSU_2023b</strain>
        <tissue evidence="2">Whole body</tissue>
    </source>
</reference>
<dbReference type="AlphaFoldDB" id="A0AAW1UXC2"/>